<evidence type="ECO:0000256" key="1">
    <source>
        <dbReference type="SAM" id="Phobius"/>
    </source>
</evidence>
<evidence type="ECO:0000313" key="2">
    <source>
        <dbReference type="EMBL" id="MFC5721792.1"/>
    </source>
</evidence>
<reference evidence="3" key="1">
    <citation type="journal article" date="2019" name="Int. J. Syst. Evol. Microbiol.">
        <title>The Global Catalogue of Microorganisms (GCM) 10K type strain sequencing project: providing services to taxonomists for standard genome sequencing and annotation.</title>
        <authorList>
            <consortium name="The Broad Institute Genomics Platform"/>
            <consortium name="The Broad Institute Genome Sequencing Center for Infectious Disease"/>
            <person name="Wu L."/>
            <person name="Ma J."/>
        </authorList>
    </citation>
    <scope>NUCLEOTIDE SEQUENCE [LARGE SCALE GENOMIC DNA]</scope>
    <source>
        <strain evidence="3">CGMCC 4.7304</strain>
    </source>
</reference>
<gene>
    <name evidence="2" type="ORF">ACFP1Z_16595</name>
</gene>
<dbReference type="RefSeq" id="WP_390317145.1">
    <property type="nucleotide sequence ID" value="NZ_JBHSPB010000009.1"/>
</dbReference>
<feature type="transmembrane region" description="Helical" evidence="1">
    <location>
        <begin position="125"/>
        <end position="146"/>
    </location>
</feature>
<feature type="transmembrane region" description="Helical" evidence="1">
    <location>
        <begin position="6"/>
        <end position="24"/>
    </location>
</feature>
<comment type="caution">
    <text evidence="2">The sequence shown here is derived from an EMBL/GenBank/DDBJ whole genome shotgun (WGS) entry which is preliminary data.</text>
</comment>
<keyword evidence="3" id="KW-1185">Reference proteome</keyword>
<name>A0ABW0Z1X3_9ACTN</name>
<keyword evidence="1" id="KW-0472">Membrane</keyword>
<accession>A0ABW0Z1X3</accession>
<dbReference type="Proteomes" id="UP001596083">
    <property type="component" value="Unassembled WGS sequence"/>
</dbReference>
<evidence type="ECO:0000313" key="3">
    <source>
        <dbReference type="Proteomes" id="UP001596083"/>
    </source>
</evidence>
<feature type="transmembrane region" description="Helical" evidence="1">
    <location>
        <begin position="36"/>
        <end position="56"/>
    </location>
</feature>
<sequence length="206" mass="20712">MKNTTWGRAACVAGPACLTAYGLIRLTDQEHGPGSAWTLGHLAMLTGVLAFIPVFLTLHRAAARGTGPAGRAVAGAGALLGLYGTAAVTVQSAIDLDVGFRAADRAGMDELFQEVQSDALVKAEVYSVGPLLFYIGLVLLTAQLAVQRRAAAWRPVAVVAGIAAAGASLDLMPVAGLLFLAALGALGRAGGADAAGGLTDGLCRCG</sequence>
<evidence type="ECO:0008006" key="4">
    <source>
        <dbReference type="Google" id="ProtNLM"/>
    </source>
</evidence>
<protein>
    <recommendedName>
        <fullName evidence="4">DUF4386 domain-containing protein</fullName>
    </recommendedName>
</protein>
<feature type="transmembrane region" description="Helical" evidence="1">
    <location>
        <begin position="158"/>
        <end position="183"/>
    </location>
</feature>
<keyword evidence="1" id="KW-0812">Transmembrane</keyword>
<dbReference type="EMBL" id="JBHSPB010000009">
    <property type="protein sequence ID" value="MFC5721792.1"/>
    <property type="molecule type" value="Genomic_DNA"/>
</dbReference>
<organism evidence="2 3">
    <name type="scientific">Streptomyces gamaensis</name>
    <dbReference type="NCBI Taxonomy" id="1763542"/>
    <lineage>
        <taxon>Bacteria</taxon>
        <taxon>Bacillati</taxon>
        <taxon>Actinomycetota</taxon>
        <taxon>Actinomycetes</taxon>
        <taxon>Kitasatosporales</taxon>
        <taxon>Streptomycetaceae</taxon>
        <taxon>Streptomyces</taxon>
    </lineage>
</organism>
<proteinExistence type="predicted"/>
<keyword evidence="1" id="KW-1133">Transmembrane helix</keyword>